<gene>
    <name evidence="2" type="ORF">PAPYR_10445</name>
</gene>
<protein>
    <submittedName>
        <fullName evidence="2">Uncharacterized protein</fullName>
    </submittedName>
</protein>
<keyword evidence="3" id="KW-1185">Reference proteome</keyword>
<evidence type="ECO:0000313" key="3">
    <source>
        <dbReference type="Proteomes" id="UP001141327"/>
    </source>
</evidence>
<evidence type="ECO:0000313" key="2">
    <source>
        <dbReference type="EMBL" id="KAJ4454758.1"/>
    </source>
</evidence>
<feature type="compositionally biased region" description="Pro residues" evidence="1">
    <location>
        <begin position="241"/>
        <end position="250"/>
    </location>
</feature>
<name>A0ABQ8U9Q5_9EUKA</name>
<feature type="region of interest" description="Disordered" evidence="1">
    <location>
        <begin position="236"/>
        <end position="290"/>
    </location>
</feature>
<organism evidence="2 3">
    <name type="scientific">Paratrimastix pyriformis</name>
    <dbReference type="NCBI Taxonomy" id="342808"/>
    <lineage>
        <taxon>Eukaryota</taxon>
        <taxon>Metamonada</taxon>
        <taxon>Preaxostyla</taxon>
        <taxon>Paratrimastigidae</taxon>
        <taxon>Paratrimastix</taxon>
    </lineage>
</organism>
<feature type="compositionally biased region" description="Pro residues" evidence="1">
    <location>
        <begin position="63"/>
        <end position="87"/>
    </location>
</feature>
<evidence type="ECO:0000256" key="1">
    <source>
        <dbReference type="SAM" id="MobiDB-lite"/>
    </source>
</evidence>
<dbReference type="EMBL" id="JAPMOS010000135">
    <property type="protein sequence ID" value="KAJ4454758.1"/>
    <property type="molecule type" value="Genomic_DNA"/>
</dbReference>
<accession>A0ABQ8U9Q5</accession>
<feature type="region of interest" description="Disordered" evidence="1">
    <location>
        <begin position="43"/>
        <end position="100"/>
    </location>
</feature>
<feature type="compositionally biased region" description="Low complexity" evidence="1">
    <location>
        <begin position="251"/>
        <end position="271"/>
    </location>
</feature>
<reference evidence="2" key="1">
    <citation type="journal article" date="2022" name="bioRxiv">
        <title>Genomics of Preaxostyla Flagellates Illuminates Evolutionary Transitions and the Path Towards Mitochondrial Loss.</title>
        <authorList>
            <person name="Novak L.V.F."/>
            <person name="Treitli S.C."/>
            <person name="Pyrih J."/>
            <person name="Halakuc P."/>
            <person name="Pipaliya S.V."/>
            <person name="Vacek V."/>
            <person name="Brzon O."/>
            <person name="Soukal P."/>
            <person name="Eme L."/>
            <person name="Dacks J.B."/>
            <person name="Karnkowska A."/>
            <person name="Elias M."/>
            <person name="Hampl V."/>
        </authorList>
    </citation>
    <scope>NUCLEOTIDE SEQUENCE</scope>
    <source>
        <strain evidence="2">RCP-MX</strain>
    </source>
</reference>
<comment type="caution">
    <text evidence="2">The sequence shown here is derived from an EMBL/GenBank/DDBJ whole genome shotgun (WGS) entry which is preliminary data.</text>
</comment>
<proteinExistence type="predicted"/>
<dbReference type="Proteomes" id="UP001141327">
    <property type="component" value="Unassembled WGS sequence"/>
</dbReference>
<sequence>MMELNIAVLWNKRNRYCNSLGSQHDISAAADADSMPVKLHQKRLHTPECVQQQQQPQQGVLPIPSPGDQPPPPRPRVALPGPPPTSPRAPWSHRPGAITAPTIVYPRPDTPAPADPQQERLKNRVIAAFQMQQLVEELAQREQAASDAAARCRDLEAASRSWPPTSRSGGPWIGCVRGPHRDPAGRHRGRLAKVAHSDAALTIKRPVSTPRRSTSMPSRTCNAVLSLTPIQRAPPVHLHLPPLPSVPSPPSIHSHPSTASHPSTSHLSTAPPIHPPPLPISHLTAGQFFG</sequence>